<evidence type="ECO:0000256" key="3">
    <source>
        <dbReference type="ARBA" id="ARBA00023163"/>
    </source>
</evidence>
<dbReference type="Pfam" id="PF07729">
    <property type="entry name" value="FCD"/>
    <property type="match status" value="1"/>
</dbReference>
<dbReference type="PROSITE" id="PS50949">
    <property type="entry name" value="HTH_GNTR"/>
    <property type="match status" value="1"/>
</dbReference>
<feature type="domain" description="HTH gntR-type" evidence="4">
    <location>
        <begin position="15"/>
        <end position="83"/>
    </location>
</feature>
<dbReference type="Proteomes" id="UP000199309">
    <property type="component" value="Unassembled WGS sequence"/>
</dbReference>
<gene>
    <name evidence="5" type="ORF">SAMN05660299_00356</name>
</gene>
<dbReference type="EMBL" id="FNHQ01000002">
    <property type="protein sequence ID" value="SDM16984.1"/>
    <property type="molecule type" value="Genomic_DNA"/>
</dbReference>
<dbReference type="SUPFAM" id="SSF48008">
    <property type="entry name" value="GntR ligand-binding domain-like"/>
    <property type="match status" value="1"/>
</dbReference>
<dbReference type="PRINTS" id="PR00035">
    <property type="entry name" value="HTHGNTR"/>
</dbReference>
<dbReference type="InterPro" id="IPR011711">
    <property type="entry name" value="GntR_C"/>
</dbReference>
<dbReference type="InterPro" id="IPR000524">
    <property type="entry name" value="Tscrpt_reg_HTH_GntR"/>
</dbReference>
<dbReference type="SMART" id="SM00345">
    <property type="entry name" value="HTH_GNTR"/>
    <property type="match status" value="1"/>
</dbReference>
<dbReference type="SMART" id="SM00895">
    <property type="entry name" value="FCD"/>
    <property type="match status" value="1"/>
</dbReference>
<evidence type="ECO:0000313" key="6">
    <source>
        <dbReference type="Proteomes" id="UP000199309"/>
    </source>
</evidence>
<dbReference type="InterPro" id="IPR036388">
    <property type="entry name" value="WH-like_DNA-bd_sf"/>
</dbReference>
<dbReference type="Pfam" id="PF00392">
    <property type="entry name" value="GntR"/>
    <property type="match status" value="1"/>
</dbReference>
<proteinExistence type="predicted"/>
<dbReference type="PANTHER" id="PTHR43537">
    <property type="entry name" value="TRANSCRIPTIONAL REGULATOR, GNTR FAMILY"/>
    <property type="match status" value="1"/>
</dbReference>
<dbReference type="InterPro" id="IPR008920">
    <property type="entry name" value="TF_FadR/GntR_C"/>
</dbReference>
<dbReference type="SUPFAM" id="SSF46785">
    <property type="entry name" value="Winged helix' DNA-binding domain"/>
    <property type="match status" value="1"/>
</dbReference>
<evidence type="ECO:0000256" key="1">
    <source>
        <dbReference type="ARBA" id="ARBA00023015"/>
    </source>
</evidence>
<dbReference type="RefSeq" id="WP_091647634.1">
    <property type="nucleotide sequence ID" value="NZ_FNHQ01000002.1"/>
</dbReference>
<keyword evidence="3" id="KW-0804">Transcription</keyword>
<evidence type="ECO:0000259" key="4">
    <source>
        <dbReference type="PROSITE" id="PS50949"/>
    </source>
</evidence>
<reference evidence="5 6" key="1">
    <citation type="submission" date="2016-10" db="EMBL/GenBank/DDBJ databases">
        <authorList>
            <person name="de Groot N.N."/>
        </authorList>
    </citation>
    <scope>NUCLEOTIDE SEQUENCE [LARGE SCALE GENOMIC DNA]</scope>
    <source>
        <strain evidence="5 6">DSM 16981</strain>
    </source>
</reference>
<dbReference type="CDD" id="cd07377">
    <property type="entry name" value="WHTH_GntR"/>
    <property type="match status" value="1"/>
</dbReference>
<accession>A0A1G9R166</accession>
<dbReference type="PANTHER" id="PTHR43537:SF5">
    <property type="entry name" value="UXU OPERON TRANSCRIPTIONAL REGULATOR"/>
    <property type="match status" value="1"/>
</dbReference>
<dbReference type="GO" id="GO:0003700">
    <property type="term" value="F:DNA-binding transcription factor activity"/>
    <property type="evidence" value="ECO:0007669"/>
    <property type="project" value="InterPro"/>
</dbReference>
<dbReference type="GO" id="GO:0003677">
    <property type="term" value="F:DNA binding"/>
    <property type="evidence" value="ECO:0007669"/>
    <property type="project" value="UniProtKB-KW"/>
</dbReference>
<evidence type="ECO:0000313" key="5">
    <source>
        <dbReference type="EMBL" id="SDM16984.1"/>
    </source>
</evidence>
<organism evidence="5 6">
    <name type="scientific">Megasphaera paucivorans</name>
    <dbReference type="NCBI Taxonomy" id="349095"/>
    <lineage>
        <taxon>Bacteria</taxon>
        <taxon>Bacillati</taxon>
        <taxon>Bacillota</taxon>
        <taxon>Negativicutes</taxon>
        <taxon>Veillonellales</taxon>
        <taxon>Veillonellaceae</taxon>
        <taxon>Megasphaera</taxon>
    </lineage>
</organism>
<keyword evidence="5" id="KW-0670">Pyruvate</keyword>
<dbReference type="Gene3D" id="1.20.120.530">
    <property type="entry name" value="GntR ligand-binding domain-like"/>
    <property type="match status" value="1"/>
</dbReference>
<sequence length="241" mass="27447">MGELTQKYLKPIKTKSVVQQVVDRLTQALINKELRPGDKIPTEQELAATFGAARNSVREAIKILVSFGVLEIRRPEGTFVTNGFTDAMINPLLYGIILDDVGSMDSLMELREWNDFGMLRLAIDKATPSDIELLEKCLVNLKKQFEDNNFEGIFLADDEFHETLALITHNSLFGKICHITRLLTTSLRYKTITHMLRSEKSAEELYKTHVEVLNVIKNKDIQNAEHIIRQSYFYDEGALDG</sequence>
<keyword evidence="1" id="KW-0805">Transcription regulation</keyword>
<protein>
    <submittedName>
        <fullName evidence="5">GntR family transcriptional regulator, transcriptional repressor for pyruvate dehydrogenase complex</fullName>
    </submittedName>
</protein>
<dbReference type="STRING" id="349095.SAMN05660299_00356"/>
<dbReference type="Gene3D" id="1.10.10.10">
    <property type="entry name" value="Winged helix-like DNA-binding domain superfamily/Winged helix DNA-binding domain"/>
    <property type="match status" value="1"/>
</dbReference>
<evidence type="ECO:0000256" key="2">
    <source>
        <dbReference type="ARBA" id="ARBA00023125"/>
    </source>
</evidence>
<keyword evidence="6" id="KW-1185">Reference proteome</keyword>
<dbReference type="AlphaFoldDB" id="A0A1G9R166"/>
<dbReference type="OrthoDB" id="1972820at2"/>
<dbReference type="InterPro" id="IPR036390">
    <property type="entry name" value="WH_DNA-bd_sf"/>
</dbReference>
<keyword evidence="2" id="KW-0238">DNA-binding</keyword>
<name>A0A1G9R166_9FIRM</name>